<dbReference type="EMBL" id="BEHT01000050">
    <property type="protein sequence ID" value="GBD00076.1"/>
    <property type="molecule type" value="Genomic_DNA"/>
</dbReference>
<evidence type="ECO:0000256" key="1">
    <source>
        <dbReference type="ARBA" id="ARBA00023002"/>
    </source>
</evidence>
<dbReference type="Proteomes" id="UP000236173">
    <property type="component" value="Unassembled WGS sequence"/>
</dbReference>
<dbReference type="InterPro" id="IPR002869">
    <property type="entry name" value="Pyrv_flavodox_OxRed_cen"/>
</dbReference>
<evidence type="ECO:0000259" key="2">
    <source>
        <dbReference type="Pfam" id="PF01558"/>
    </source>
</evidence>
<dbReference type="Gene3D" id="3.40.920.10">
    <property type="entry name" value="Pyruvate-ferredoxin oxidoreductase, PFOR, domain III"/>
    <property type="match status" value="1"/>
</dbReference>
<protein>
    <submittedName>
        <fullName evidence="5">2-oxoglutarate oxidoreductase subunit KorA</fullName>
        <ecNumber evidence="5">1.2.7.3</ecNumber>
    </submittedName>
</protein>
<dbReference type="EC" id="1.2.7.3" evidence="5"/>
<dbReference type="FunFam" id="3.40.50.970:FF:000022">
    <property type="entry name" value="2-oxoglutarate ferredoxin oxidoreductase alpha subunit"/>
    <property type="match status" value="1"/>
</dbReference>
<dbReference type="InterPro" id="IPR019752">
    <property type="entry name" value="Pyrv/ketoisovalerate_OxRed_cat"/>
</dbReference>
<dbReference type="InterPro" id="IPR009014">
    <property type="entry name" value="Transketo_C/PFOR_II"/>
</dbReference>
<dbReference type="PANTHER" id="PTHR32154">
    <property type="entry name" value="PYRUVATE-FLAVODOXIN OXIDOREDUCTASE-RELATED"/>
    <property type="match status" value="1"/>
</dbReference>
<dbReference type="PANTHER" id="PTHR32154:SF20">
    <property type="entry name" value="2-OXOGLUTARATE OXIDOREDUCTASE SUBUNIT KORA"/>
    <property type="match status" value="1"/>
</dbReference>
<evidence type="ECO:0000313" key="5">
    <source>
        <dbReference type="EMBL" id="GBD00076.1"/>
    </source>
</evidence>
<dbReference type="GO" id="GO:0006979">
    <property type="term" value="P:response to oxidative stress"/>
    <property type="evidence" value="ECO:0007669"/>
    <property type="project" value="TreeGrafter"/>
</dbReference>
<proteinExistence type="predicted"/>
<dbReference type="SUPFAM" id="SSF52518">
    <property type="entry name" value="Thiamin diphosphate-binding fold (THDP-binding)"/>
    <property type="match status" value="1"/>
</dbReference>
<accession>A0A2H5XFX3</accession>
<dbReference type="Pfam" id="PF01855">
    <property type="entry name" value="POR_N"/>
    <property type="match status" value="1"/>
</dbReference>
<evidence type="ECO:0000313" key="6">
    <source>
        <dbReference type="Proteomes" id="UP000236173"/>
    </source>
</evidence>
<organism evidence="5 6">
    <name type="scientific">Candidatus Fervidibacter japonicus</name>
    <dbReference type="NCBI Taxonomy" id="2035412"/>
    <lineage>
        <taxon>Bacteria</taxon>
        <taxon>Candidatus Fervidibacterota</taxon>
        <taxon>Candidatus Fervidibacter</taxon>
    </lineage>
</organism>
<dbReference type="InterPro" id="IPR050722">
    <property type="entry name" value="Pyruvate:ferred/Flavod_OxRd"/>
</dbReference>
<dbReference type="InterPro" id="IPR022367">
    <property type="entry name" value="2-oxoacid/accept_OxRdtase_asu"/>
</dbReference>
<dbReference type="Pfam" id="PF01558">
    <property type="entry name" value="POR"/>
    <property type="match status" value="1"/>
</dbReference>
<feature type="domain" description="Pyruvate/ketoisovalerate oxidoreductase catalytic" evidence="2">
    <location>
        <begin position="18"/>
        <end position="177"/>
    </location>
</feature>
<comment type="caution">
    <text evidence="5">The sequence shown here is derived from an EMBL/GenBank/DDBJ whole genome shotgun (WGS) entry which is preliminary data.</text>
</comment>
<dbReference type="Gene3D" id="3.40.50.970">
    <property type="match status" value="1"/>
</dbReference>
<dbReference type="InterPro" id="IPR033412">
    <property type="entry name" value="PFOR_II"/>
</dbReference>
<dbReference type="InterPro" id="IPR029061">
    <property type="entry name" value="THDP-binding"/>
</dbReference>
<dbReference type="Pfam" id="PF17147">
    <property type="entry name" value="PFOR_II"/>
    <property type="match status" value="1"/>
</dbReference>
<evidence type="ECO:0000259" key="3">
    <source>
        <dbReference type="Pfam" id="PF01855"/>
    </source>
</evidence>
<dbReference type="NCBIfam" id="TIGR03710">
    <property type="entry name" value="OAFO_sf"/>
    <property type="match status" value="1"/>
</dbReference>
<dbReference type="AlphaFoldDB" id="A0A2H5XFX3"/>
<dbReference type="SUPFAM" id="SSF52922">
    <property type="entry name" value="TK C-terminal domain-like"/>
    <property type="match status" value="1"/>
</dbReference>
<dbReference type="InterPro" id="IPR002880">
    <property type="entry name" value="Pyrv_Fd/Flavodoxin_OxRdtase_N"/>
</dbReference>
<sequence>MPVNAFTVRVGGDTLEGGIIRTGEFIAHALARCGLEIFTFRTYPAEIKGGQAMIQVRAAEHPIYSHGDEADILICFDEEAWERHRYEFNPDGVLIYDTKFEPKGVPGTATAYGLPFSDIAKTRLRNPMAKNMVILGAFAAWFGVPQEVFEQLIRDYWGRRGEKVVMSNITALHTGYEEAQKVPKRDAFRVEPRPMRDRLILSGNEAICLGAVAAGCKVFAGYPITPASDILEWMMAHLPHFGGTALQVEDEIAAIGAVLGASFAGAKAMTATSGPGFSLMTEFLGHAAMAEIPCVILDNQRAGPSTGMPTKTEQSDLYQAVYGGHGDVPRIVLAPSTVQGCFYVTVHAFNLAELCQLPVIILGDQALAHRTETIAPLDLEKIIVLDREVYDPLIHNTNGDDGYKRYKLTETGVSPMSIPGRPGTYTVEGLEHDEYGHPNWDPTNHMTMTEKRFRKLQLALHYDEYYPGFQGYRWYGPLHADVGVIAWGSTAGAVREAIDRLQQEGISVAALHISMLYPLHREVVRRFIKNMNRVLLPELNYTGQFAHLIRGETGLDVVSYAKVTGVPFKVREIMDAIRDLLREPVPF</sequence>
<reference evidence="6" key="1">
    <citation type="submission" date="2017-09" db="EMBL/GenBank/DDBJ databases">
        <title>Metaegenomics of thermophilic ammonia-oxidizing enrichment culture.</title>
        <authorList>
            <person name="Kato S."/>
            <person name="Suzuki K."/>
        </authorList>
    </citation>
    <scope>NUCLEOTIDE SEQUENCE [LARGE SCALE GENOMIC DNA]</scope>
</reference>
<keyword evidence="1 5" id="KW-0560">Oxidoreductase</keyword>
<dbReference type="GO" id="GO:0047553">
    <property type="term" value="F:2-oxoglutarate synthase activity"/>
    <property type="evidence" value="ECO:0007669"/>
    <property type="project" value="UniProtKB-EC"/>
</dbReference>
<feature type="domain" description="Pyruvate flavodoxin/ferredoxin oxidoreductase pyrimidine binding" evidence="3">
    <location>
        <begin position="210"/>
        <end position="448"/>
    </location>
</feature>
<dbReference type="SUPFAM" id="SSF53323">
    <property type="entry name" value="Pyruvate-ferredoxin oxidoreductase, PFOR, domain III"/>
    <property type="match status" value="1"/>
</dbReference>
<name>A0A2H5XFX3_9BACT</name>
<evidence type="ECO:0000259" key="4">
    <source>
        <dbReference type="Pfam" id="PF17147"/>
    </source>
</evidence>
<feature type="domain" description="Pyruvate:ferredoxin oxidoreductase core" evidence="4">
    <location>
        <begin position="480"/>
        <end position="553"/>
    </location>
</feature>
<dbReference type="CDD" id="cd07034">
    <property type="entry name" value="TPP_PYR_PFOR_IOR-alpha_like"/>
    <property type="match status" value="1"/>
</dbReference>
<gene>
    <name evidence="5" type="primary">korA_2</name>
    <name evidence="5" type="ORF">HRbin17_02612</name>
</gene>
<dbReference type="Gene3D" id="3.40.50.920">
    <property type="match status" value="1"/>
</dbReference>